<keyword evidence="2" id="KW-0472">Membrane</keyword>
<keyword evidence="2" id="KW-0812">Transmembrane</keyword>
<protein>
    <submittedName>
        <fullName evidence="3">Uncharacterized protein</fullName>
    </submittedName>
</protein>
<gene>
    <name evidence="3" type="ORF">QR680_013772</name>
</gene>
<dbReference type="Proteomes" id="UP001175271">
    <property type="component" value="Unassembled WGS sequence"/>
</dbReference>
<evidence type="ECO:0000313" key="3">
    <source>
        <dbReference type="EMBL" id="KAK0418785.1"/>
    </source>
</evidence>
<evidence type="ECO:0000313" key="4">
    <source>
        <dbReference type="Proteomes" id="UP001175271"/>
    </source>
</evidence>
<feature type="compositionally biased region" description="Basic and acidic residues" evidence="1">
    <location>
        <begin position="114"/>
        <end position="124"/>
    </location>
</feature>
<name>A0AA39I814_9BILA</name>
<dbReference type="EMBL" id="JAUCMV010000002">
    <property type="protein sequence ID" value="KAK0418785.1"/>
    <property type="molecule type" value="Genomic_DNA"/>
</dbReference>
<organism evidence="3 4">
    <name type="scientific">Steinernema hermaphroditum</name>
    <dbReference type="NCBI Taxonomy" id="289476"/>
    <lineage>
        <taxon>Eukaryota</taxon>
        <taxon>Metazoa</taxon>
        <taxon>Ecdysozoa</taxon>
        <taxon>Nematoda</taxon>
        <taxon>Chromadorea</taxon>
        <taxon>Rhabditida</taxon>
        <taxon>Tylenchina</taxon>
        <taxon>Panagrolaimomorpha</taxon>
        <taxon>Strongyloidoidea</taxon>
        <taxon>Steinernematidae</taxon>
        <taxon>Steinernema</taxon>
    </lineage>
</organism>
<feature type="region of interest" description="Disordered" evidence="1">
    <location>
        <begin position="110"/>
        <end position="136"/>
    </location>
</feature>
<sequence>MSYHHHYGHHGGHYHYEHCEPRIHCEPEPHHVVVHEPHYVSYPPHHHHYEHGHVEYHHPHHHYEHYVTQRVGLAVFFSVLLLLSTMGCSLSRLQDGSFLYYLKKRENGIEDDQHEDKNPNERRHYSSISQSEDRLPIPFQDPLGVVFCMEGLDYVENFESTY</sequence>
<evidence type="ECO:0000256" key="2">
    <source>
        <dbReference type="SAM" id="Phobius"/>
    </source>
</evidence>
<evidence type="ECO:0000256" key="1">
    <source>
        <dbReference type="SAM" id="MobiDB-lite"/>
    </source>
</evidence>
<accession>A0AA39I814</accession>
<reference evidence="3" key="1">
    <citation type="submission" date="2023-06" db="EMBL/GenBank/DDBJ databases">
        <title>Genomic analysis of the entomopathogenic nematode Steinernema hermaphroditum.</title>
        <authorList>
            <person name="Schwarz E.M."/>
            <person name="Heppert J.K."/>
            <person name="Baniya A."/>
            <person name="Schwartz H.T."/>
            <person name="Tan C.-H."/>
            <person name="Antoshechkin I."/>
            <person name="Sternberg P.W."/>
            <person name="Goodrich-Blair H."/>
            <person name="Dillman A.R."/>
        </authorList>
    </citation>
    <scope>NUCLEOTIDE SEQUENCE</scope>
    <source>
        <strain evidence="3">PS9179</strain>
        <tissue evidence="3">Whole animal</tissue>
    </source>
</reference>
<dbReference type="AlphaFoldDB" id="A0AA39I814"/>
<keyword evidence="4" id="KW-1185">Reference proteome</keyword>
<proteinExistence type="predicted"/>
<keyword evidence="2" id="KW-1133">Transmembrane helix</keyword>
<feature type="transmembrane region" description="Helical" evidence="2">
    <location>
        <begin position="71"/>
        <end position="93"/>
    </location>
</feature>
<comment type="caution">
    <text evidence="3">The sequence shown here is derived from an EMBL/GenBank/DDBJ whole genome shotgun (WGS) entry which is preliminary data.</text>
</comment>